<dbReference type="SUPFAM" id="SSF53335">
    <property type="entry name" value="S-adenosyl-L-methionine-dependent methyltransferases"/>
    <property type="match status" value="1"/>
</dbReference>
<protein>
    <submittedName>
        <fullName evidence="1">DUF1698 domain-containing protein</fullName>
    </submittedName>
</protein>
<dbReference type="Gene3D" id="3.40.50.150">
    <property type="entry name" value="Vaccinia Virus protein VP39"/>
    <property type="match status" value="1"/>
</dbReference>
<sequence>MGDASLQAKIDSVNWYHEFDFGNGLVARTKTPDEATHRAIWNFIETGLKTIDFQGKSVLDIGCWDGYWSFYAEKHGATNVLATDDRTQNWSNDQGIHIAKELLKSSVRINQDVSVYKLADLKEKFDVILFLGVYYHLFDPFYALTQIRHCCHPDTIVFIDGPVGTEMSPGEVLYDFTNRRVELLPTTEALRQMIQAAYFTELDCSYLEPPVPPPPGRLGWRWRLGLVRDALAGARSEIRKKTEMILPPRTGNRRLLMKCKPFSGKNPIYDYTPPFGLNAYDSRFDKSS</sequence>
<organism evidence="1 2">
    <name type="scientific">Telmatocola sphagniphila</name>
    <dbReference type="NCBI Taxonomy" id="1123043"/>
    <lineage>
        <taxon>Bacteria</taxon>
        <taxon>Pseudomonadati</taxon>
        <taxon>Planctomycetota</taxon>
        <taxon>Planctomycetia</taxon>
        <taxon>Gemmatales</taxon>
        <taxon>Gemmataceae</taxon>
    </lineage>
</organism>
<dbReference type="InterPro" id="IPR027555">
    <property type="entry name" value="Mo5U34_MeTrfas-like"/>
</dbReference>
<dbReference type="CDD" id="cd02440">
    <property type="entry name" value="AdoMet_MTases"/>
    <property type="match status" value="1"/>
</dbReference>
<dbReference type="AlphaFoldDB" id="A0A8E6B8P7"/>
<dbReference type="Proteomes" id="UP000676194">
    <property type="component" value="Chromosome"/>
</dbReference>
<gene>
    <name evidence="1" type="ORF">KIH39_00605</name>
</gene>
<evidence type="ECO:0000313" key="1">
    <source>
        <dbReference type="EMBL" id="QVL32450.1"/>
    </source>
</evidence>
<dbReference type="KEGG" id="tsph:KIH39_00605"/>
<name>A0A8E6B8P7_9BACT</name>
<keyword evidence="2" id="KW-1185">Reference proteome</keyword>
<dbReference type="RefSeq" id="WP_213497342.1">
    <property type="nucleotide sequence ID" value="NZ_CP074694.1"/>
</dbReference>
<proteinExistence type="predicted"/>
<dbReference type="EMBL" id="CP074694">
    <property type="protein sequence ID" value="QVL32450.1"/>
    <property type="molecule type" value="Genomic_DNA"/>
</dbReference>
<accession>A0A8E6B8P7</accession>
<dbReference type="InterPro" id="IPR029063">
    <property type="entry name" value="SAM-dependent_MTases_sf"/>
</dbReference>
<reference evidence="1" key="1">
    <citation type="submission" date="2021-05" db="EMBL/GenBank/DDBJ databases">
        <title>Complete genome sequence of the cellulolytic planctomycete Telmatocola sphagniphila SP2T and characterization of the first cellulase from planctomycetes.</title>
        <authorList>
            <person name="Rakitin A.L."/>
            <person name="Beletsky A.V."/>
            <person name="Naumoff D.G."/>
            <person name="Kulichevskaya I.S."/>
            <person name="Mardanov A.V."/>
            <person name="Ravin N.V."/>
            <person name="Dedysh S.N."/>
        </authorList>
    </citation>
    <scope>NUCLEOTIDE SEQUENCE</scope>
    <source>
        <strain evidence="1">SP2T</strain>
    </source>
</reference>
<evidence type="ECO:0000313" key="2">
    <source>
        <dbReference type="Proteomes" id="UP000676194"/>
    </source>
</evidence>
<dbReference type="Pfam" id="PF08003">
    <property type="entry name" value="Methyltransf_9"/>
    <property type="match status" value="1"/>
</dbReference>